<accession>A0A9N8D8D9</accession>
<dbReference type="Pfam" id="PF13640">
    <property type="entry name" value="2OG-FeII_Oxy_3"/>
    <property type="match status" value="1"/>
</dbReference>
<dbReference type="GO" id="GO:0005506">
    <property type="term" value="F:iron ion binding"/>
    <property type="evidence" value="ECO:0007669"/>
    <property type="project" value="InterPro"/>
</dbReference>
<evidence type="ECO:0000313" key="9">
    <source>
        <dbReference type="Proteomes" id="UP001153069"/>
    </source>
</evidence>
<evidence type="ECO:0000256" key="1">
    <source>
        <dbReference type="ARBA" id="ARBA00001961"/>
    </source>
</evidence>
<dbReference type="InterPro" id="IPR044862">
    <property type="entry name" value="Pro_4_hyd_alph_FE2OG_OXY"/>
</dbReference>
<dbReference type="GO" id="GO:0004656">
    <property type="term" value="F:procollagen-proline 4-dioxygenase activity"/>
    <property type="evidence" value="ECO:0007669"/>
    <property type="project" value="TreeGrafter"/>
</dbReference>
<protein>
    <submittedName>
        <fullName evidence="8">P4Hc</fullName>
    </submittedName>
</protein>
<dbReference type="OrthoDB" id="69177at2759"/>
<evidence type="ECO:0000256" key="6">
    <source>
        <dbReference type="SAM" id="MobiDB-lite"/>
    </source>
</evidence>
<proteinExistence type="predicted"/>
<organism evidence="8 9">
    <name type="scientific">Seminavis robusta</name>
    <dbReference type="NCBI Taxonomy" id="568900"/>
    <lineage>
        <taxon>Eukaryota</taxon>
        <taxon>Sar</taxon>
        <taxon>Stramenopiles</taxon>
        <taxon>Ochrophyta</taxon>
        <taxon>Bacillariophyta</taxon>
        <taxon>Bacillariophyceae</taxon>
        <taxon>Bacillariophycidae</taxon>
        <taxon>Naviculales</taxon>
        <taxon>Naviculaceae</taxon>
        <taxon>Seminavis</taxon>
    </lineage>
</organism>
<dbReference type="PANTHER" id="PTHR10869">
    <property type="entry name" value="PROLYL 4-HYDROXYLASE ALPHA SUBUNIT"/>
    <property type="match status" value="1"/>
</dbReference>
<feature type="domain" description="CHASE" evidence="7">
    <location>
        <begin position="1"/>
        <end position="34"/>
    </location>
</feature>
<dbReference type="Gene3D" id="2.60.120.620">
    <property type="entry name" value="q2cbj1_9rhob like domain"/>
    <property type="match status" value="1"/>
</dbReference>
<keyword evidence="2" id="KW-0479">Metal-binding</keyword>
<dbReference type="PANTHER" id="PTHR10869:SF236">
    <property type="entry name" value="PROLYL 4-HYDROXYLASE ALPHA SUBUNIT DOMAIN-CONTAINING PROTEIN"/>
    <property type="match status" value="1"/>
</dbReference>
<evidence type="ECO:0000256" key="5">
    <source>
        <dbReference type="ARBA" id="ARBA00023004"/>
    </source>
</evidence>
<dbReference type="GO" id="GO:0005783">
    <property type="term" value="C:endoplasmic reticulum"/>
    <property type="evidence" value="ECO:0007669"/>
    <property type="project" value="TreeGrafter"/>
</dbReference>
<name>A0A9N8D8D9_9STRA</name>
<evidence type="ECO:0000313" key="8">
    <source>
        <dbReference type="EMBL" id="CAB9497115.1"/>
    </source>
</evidence>
<feature type="region of interest" description="Disordered" evidence="6">
    <location>
        <begin position="1"/>
        <end position="25"/>
    </location>
</feature>
<dbReference type="SMART" id="SM00702">
    <property type="entry name" value="P4Hc"/>
    <property type="match status" value="1"/>
</dbReference>
<keyword evidence="4" id="KW-0560">Oxidoreductase</keyword>
<evidence type="ECO:0000256" key="4">
    <source>
        <dbReference type="ARBA" id="ARBA00023002"/>
    </source>
</evidence>
<dbReference type="InterPro" id="IPR006620">
    <property type="entry name" value="Pro_4_hyd_alph"/>
</dbReference>
<dbReference type="Proteomes" id="UP001153069">
    <property type="component" value="Unassembled WGS sequence"/>
</dbReference>
<evidence type="ECO:0000256" key="2">
    <source>
        <dbReference type="ARBA" id="ARBA00022723"/>
    </source>
</evidence>
<dbReference type="GO" id="GO:0031418">
    <property type="term" value="F:L-ascorbic acid binding"/>
    <property type="evidence" value="ECO:0007669"/>
    <property type="project" value="InterPro"/>
</dbReference>
<keyword evidence="9" id="KW-1185">Reference proteome</keyword>
<evidence type="ECO:0000256" key="3">
    <source>
        <dbReference type="ARBA" id="ARBA00022964"/>
    </source>
</evidence>
<dbReference type="AlphaFoldDB" id="A0A9N8D8D9"/>
<dbReference type="InterPro" id="IPR045054">
    <property type="entry name" value="P4HA-like"/>
</dbReference>
<comment type="caution">
    <text evidence="8">The sequence shown here is derived from an EMBL/GenBank/DDBJ whole genome shotgun (WGS) entry which is preliminary data.</text>
</comment>
<keyword evidence="3" id="KW-0223">Dioxygenase</keyword>
<sequence>MPVAFVEPPPTNHHGVSFDVEEDGSPTKLSEEKRLERMMNAHQTLVDMVHERNEKGIIPFAKDCQARLEALGGWQSHGIHMTDSPPPVVQDTFLLPHSKSQFPVTVLDGVLSQEVCRSFIDVHEKVGFAKPPSLLVSLVEQLEGQQDAEYLKKYAYEQAKNTSELVQIESNEFAAYLWAHIQDHLPDQQASFGQFTTGMYQKCGIIPVFRFMRYEQDQGFKPHTDPQRIFTKCPPLHHNSTTATTTEGEPGIYQSLFTIALYLNDPATDFEGGKLNFVKLHVDSDGTKRYQSLATVDPAVGRCVLFSHEELHEGGGVQAGTKYMCQCDVLYKRVGDLP</sequence>
<gene>
    <name evidence="8" type="ORF">SEMRO_14_G010690.1</name>
</gene>
<dbReference type="InterPro" id="IPR006189">
    <property type="entry name" value="CHASE_dom"/>
</dbReference>
<reference evidence="8" key="1">
    <citation type="submission" date="2020-06" db="EMBL/GenBank/DDBJ databases">
        <authorList>
            <consortium name="Plant Systems Biology data submission"/>
        </authorList>
    </citation>
    <scope>NUCLEOTIDE SEQUENCE</scope>
    <source>
        <strain evidence="8">D6</strain>
    </source>
</reference>
<keyword evidence="5" id="KW-0408">Iron</keyword>
<dbReference type="PROSITE" id="PS50839">
    <property type="entry name" value="CHASE"/>
    <property type="match status" value="1"/>
</dbReference>
<comment type="cofactor">
    <cofactor evidence="1">
        <name>L-ascorbate</name>
        <dbReference type="ChEBI" id="CHEBI:38290"/>
    </cofactor>
</comment>
<evidence type="ECO:0000259" key="7">
    <source>
        <dbReference type="PROSITE" id="PS50839"/>
    </source>
</evidence>
<dbReference type="EMBL" id="CAICTM010000014">
    <property type="protein sequence ID" value="CAB9497115.1"/>
    <property type="molecule type" value="Genomic_DNA"/>
</dbReference>